<accession>A0A6B3RRF9</accession>
<dbReference type="GO" id="GO:0016853">
    <property type="term" value="F:isomerase activity"/>
    <property type="evidence" value="ECO:0007669"/>
    <property type="project" value="UniProtKB-KW"/>
</dbReference>
<dbReference type="GO" id="GO:0070403">
    <property type="term" value="F:NAD+ binding"/>
    <property type="evidence" value="ECO:0007669"/>
    <property type="project" value="InterPro"/>
</dbReference>
<keyword evidence="6" id="KW-1185">Reference proteome</keyword>
<evidence type="ECO:0000259" key="4">
    <source>
        <dbReference type="Pfam" id="PF02737"/>
    </source>
</evidence>
<evidence type="ECO:0000256" key="2">
    <source>
        <dbReference type="ARBA" id="ARBA00023239"/>
    </source>
</evidence>
<dbReference type="GO" id="GO:0016829">
    <property type="term" value="F:lyase activity"/>
    <property type="evidence" value="ECO:0007669"/>
    <property type="project" value="UniProtKB-KW"/>
</dbReference>
<dbReference type="AlphaFoldDB" id="A0A6B3RRF9"/>
<keyword evidence="1" id="KW-0413">Isomerase</keyword>
<dbReference type="SUPFAM" id="SSF51735">
    <property type="entry name" value="NAD(P)-binding Rossmann-fold domains"/>
    <property type="match status" value="1"/>
</dbReference>
<evidence type="ECO:0000256" key="3">
    <source>
        <dbReference type="ARBA" id="ARBA00023268"/>
    </source>
</evidence>
<protein>
    <recommendedName>
        <fullName evidence="4">3-hydroxyacyl-CoA dehydrogenase NAD binding domain-containing protein</fullName>
    </recommendedName>
</protein>
<dbReference type="EMBL" id="JAAIKE010000003">
    <property type="protein sequence ID" value="NEX46555.1"/>
    <property type="molecule type" value="Genomic_DNA"/>
</dbReference>
<dbReference type="InterPro" id="IPR006176">
    <property type="entry name" value="3-OHacyl-CoA_DH_NAD-bd"/>
</dbReference>
<dbReference type="Pfam" id="PF02737">
    <property type="entry name" value="3HCDH_N"/>
    <property type="match status" value="1"/>
</dbReference>
<gene>
    <name evidence="5" type="ORF">G3572_10090</name>
</gene>
<evidence type="ECO:0000256" key="1">
    <source>
        <dbReference type="ARBA" id="ARBA00023235"/>
    </source>
</evidence>
<keyword evidence="2" id="KW-0456">Lyase</keyword>
<dbReference type="GO" id="GO:0006631">
    <property type="term" value="P:fatty acid metabolic process"/>
    <property type="evidence" value="ECO:0007669"/>
    <property type="project" value="InterPro"/>
</dbReference>
<reference evidence="5 6" key="1">
    <citation type="submission" date="2020-02" db="EMBL/GenBank/DDBJ databases">
        <title>Rhodobacter algicola sp. nov., isolated from microalga culture.</title>
        <authorList>
            <person name="Park C.-Y."/>
        </authorList>
    </citation>
    <scope>NUCLEOTIDE SEQUENCE [LARGE SCALE GENOMIC DNA]</scope>
    <source>
        <strain evidence="5 6">ETT8</strain>
    </source>
</reference>
<evidence type="ECO:0000313" key="6">
    <source>
        <dbReference type="Proteomes" id="UP000481421"/>
    </source>
</evidence>
<dbReference type="Gene3D" id="3.40.50.720">
    <property type="entry name" value="NAD(P)-binding Rossmann-like Domain"/>
    <property type="match status" value="1"/>
</dbReference>
<dbReference type="RefSeq" id="WP_164611392.1">
    <property type="nucleotide sequence ID" value="NZ_JAAIKE010000003.1"/>
</dbReference>
<evidence type="ECO:0000313" key="5">
    <source>
        <dbReference type="EMBL" id="NEX46555.1"/>
    </source>
</evidence>
<sequence length="153" mass="16079">MGAGIATALLLLGSQVHLIERTADIAAAALDADTLAVSVKRGAIAPEKADTALSRLTAGDDYATLADCPLVIEAVFEDMTVKQQVFARLDEVMPPDAVPASNTSYLDVNVLAAQTRDPSRILGLHFFASAMGLFGLTLNTGRTKGRVFRIHAG</sequence>
<keyword evidence="3" id="KW-0511">Multifunctional enzyme</keyword>
<comment type="caution">
    <text evidence="5">The sequence shown here is derived from an EMBL/GenBank/DDBJ whole genome shotgun (WGS) entry which is preliminary data.</text>
</comment>
<name>A0A6B3RRF9_9RHOB</name>
<dbReference type="InterPro" id="IPR036291">
    <property type="entry name" value="NAD(P)-bd_dom_sf"/>
</dbReference>
<dbReference type="Proteomes" id="UP000481421">
    <property type="component" value="Unassembled WGS sequence"/>
</dbReference>
<dbReference type="PANTHER" id="PTHR23309">
    <property type="entry name" value="3-HYDROXYACYL-COA DEHYROGENASE"/>
    <property type="match status" value="1"/>
</dbReference>
<feature type="domain" description="3-hydroxyacyl-CoA dehydrogenase NAD binding" evidence="4">
    <location>
        <begin position="1"/>
        <end position="128"/>
    </location>
</feature>
<organism evidence="5 6">
    <name type="scientific">Pseudotabrizicola algicola</name>
    <dbReference type="NCBI Taxonomy" id="2709381"/>
    <lineage>
        <taxon>Bacteria</taxon>
        <taxon>Pseudomonadati</taxon>
        <taxon>Pseudomonadota</taxon>
        <taxon>Alphaproteobacteria</taxon>
        <taxon>Rhodobacterales</taxon>
        <taxon>Paracoccaceae</taxon>
        <taxon>Pseudotabrizicola</taxon>
    </lineage>
</organism>
<proteinExistence type="predicted"/>